<dbReference type="STRING" id="1133849.O3I_009600"/>
<feature type="region of interest" description="Disordered" evidence="1">
    <location>
        <begin position="1"/>
        <end position="21"/>
    </location>
</feature>
<reference evidence="2 3" key="1">
    <citation type="journal article" date="2012" name="J. Bacteriol.">
        <title>Complete genome sequence of Nocardia brasiliensis HUJEG-1.</title>
        <authorList>
            <person name="Vera-Cabrera L."/>
            <person name="Ortiz-Lopez R."/>
            <person name="Elizondo-Gonzalez R."/>
            <person name="Perez-Maya A.A."/>
            <person name="Ocampo-Candiani J."/>
        </authorList>
    </citation>
    <scope>NUCLEOTIDE SEQUENCE [LARGE SCALE GENOMIC DNA]</scope>
    <source>
        <strain evidence="3">ATCC 700358</strain>
    </source>
</reference>
<dbReference type="Proteomes" id="UP000006304">
    <property type="component" value="Chromosome"/>
</dbReference>
<keyword evidence="3" id="KW-1185">Reference proteome</keyword>
<dbReference type="eggNOG" id="COG3170">
    <property type="taxonomic scope" value="Bacteria"/>
</dbReference>
<name>K0EWC3_NOCB7</name>
<gene>
    <name evidence="2" type="ORF">O3I_009600</name>
</gene>
<feature type="compositionally biased region" description="Basic and acidic residues" evidence="1">
    <location>
        <begin position="707"/>
        <end position="728"/>
    </location>
</feature>
<dbReference type="EMBL" id="CP003876">
    <property type="protein sequence ID" value="AFT99880.1"/>
    <property type="molecule type" value="Genomic_DNA"/>
</dbReference>
<feature type="region of interest" description="Disordered" evidence="1">
    <location>
        <begin position="705"/>
        <end position="728"/>
    </location>
</feature>
<evidence type="ECO:0000313" key="2">
    <source>
        <dbReference type="EMBL" id="AFT99880.1"/>
    </source>
</evidence>
<dbReference type="HOGENOM" id="CLU_380282_0_0_11"/>
<sequence length="728" mass="81042">MHRDADELLHKPGDRADSYRDLDGKLHRIGDREGTYRDRTFQLRDSQGWASDPTVREDIVFLSERGPAEPYEVVDPNIRRGLEELAVEAVRQESERAVASAAAKSLMKEFGVDKIDQLSERKLNEIIQDRQDRIENDTSLTDSERQAKLGRLLEMRDNAREYNRLGTEMVRTSKAMGELGGFAHTTGRPDVVVLSPFDGAVDGRDTFDIVAFTESPEATLLIDECKGGSSILGAADTEHGRAQQGSPEYGQRTAAIEKNLLRLLAETPEQMQARGVDPNGPAGQQILQARDALLRAHADGSLRVEYNLVQVARDGTIMVSRFGLERDGQPFSLEVIGGIDRARAQELVRDVETRELTQVIEIEIQQYRAAVLQSLTPSDREVVLQAVEFAREMSIEGSTTEELRTRIIETIERAKEARAHDFGRDSREIIAAYKSLEQLQGTSVGRGIDILENLNLNVEQRDAAANLLKAEIADRDRSVAASLEIADRELVAAATREIQYAQDPQRQARETLLEQTAEKVKQLEKDREQSAVPGLGQLVEAHNSLERMVAAERAATARAVELMGLTPEHALDVTAAVNNSRDQALEQMRDSIARETAQQHNLTVEQNPALRLTGGRAASFDARTYILCLEHNSIGFDREQAAFIYQVPGREPELVPYDSQAARLARAVRSIQHGLPIRSAAEMHLARVGQGVPAHEVVRNPPTAEELQMRGRGLELDRARERGTERER</sequence>
<dbReference type="CDD" id="cd20739">
    <property type="entry name" value="PoNe_DUF637"/>
    <property type="match status" value="1"/>
</dbReference>
<accession>K0EWC3</accession>
<evidence type="ECO:0000313" key="3">
    <source>
        <dbReference type="Proteomes" id="UP000006304"/>
    </source>
</evidence>
<dbReference type="AlphaFoldDB" id="K0EWC3"/>
<evidence type="ECO:0000256" key="1">
    <source>
        <dbReference type="SAM" id="MobiDB-lite"/>
    </source>
</evidence>
<proteinExistence type="predicted"/>
<protein>
    <submittedName>
        <fullName evidence="2">Uncharacterized protein</fullName>
    </submittedName>
</protein>
<dbReference type="InterPro" id="IPR049762">
    <property type="entry name" value="PoNe_dom"/>
</dbReference>
<organism evidence="2 3">
    <name type="scientific">Nocardia brasiliensis (strain ATCC 700358 / HUJEG-1)</name>
    <dbReference type="NCBI Taxonomy" id="1133849"/>
    <lineage>
        <taxon>Bacteria</taxon>
        <taxon>Bacillati</taxon>
        <taxon>Actinomycetota</taxon>
        <taxon>Actinomycetes</taxon>
        <taxon>Mycobacteriales</taxon>
        <taxon>Nocardiaceae</taxon>
        <taxon>Nocardia</taxon>
    </lineage>
</organism>
<dbReference type="KEGG" id="nbr:O3I_009600"/>